<dbReference type="InterPro" id="IPR040079">
    <property type="entry name" value="Glutathione_S-Trfase"/>
</dbReference>
<evidence type="ECO:0000259" key="2">
    <source>
        <dbReference type="PROSITE" id="PS50404"/>
    </source>
</evidence>
<protein>
    <submittedName>
        <fullName evidence="4">Glutathione binding-like protein</fullName>
    </submittedName>
</protein>
<comment type="similarity">
    <text evidence="1">Belongs to the GST superfamily.</text>
</comment>
<keyword evidence="5" id="KW-1185">Reference proteome</keyword>
<evidence type="ECO:0000259" key="3">
    <source>
        <dbReference type="PROSITE" id="PS50405"/>
    </source>
</evidence>
<evidence type="ECO:0000256" key="1">
    <source>
        <dbReference type="RuleBase" id="RU003494"/>
    </source>
</evidence>
<dbReference type="SFLD" id="SFLDG01151">
    <property type="entry name" value="Main.2:_Nu-like"/>
    <property type="match status" value="1"/>
</dbReference>
<organism evidence="4 5">
    <name type="scientific">Massilia agri</name>
    <dbReference type="NCBI Taxonomy" id="1886785"/>
    <lineage>
        <taxon>Bacteria</taxon>
        <taxon>Pseudomonadati</taxon>
        <taxon>Pseudomonadota</taxon>
        <taxon>Betaproteobacteria</taxon>
        <taxon>Burkholderiales</taxon>
        <taxon>Oxalobacteraceae</taxon>
        <taxon>Telluria group</taxon>
        <taxon>Massilia</taxon>
    </lineage>
</organism>
<dbReference type="CDD" id="cd03048">
    <property type="entry name" value="GST_N_Ure2p_like"/>
    <property type="match status" value="1"/>
</dbReference>
<feature type="domain" description="GST N-terminal" evidence="2">
    <location>
        <begin position="1"/>
        <end position="82"/>
    </location>
</feature>
<evidence type="ECO:0000313" key="4">
    <source>
        <dbReference type="EMBL" id="MCS0596485.1"/>
    </source>
</evidence>
<reference evidence="4 5" key="1">
    <citation type="submission" date="2022-08" db="EMBL/GenBank/DDBJ databases">
        <title>Reclassification of Massilia species as members of the genera Telluria, Duganella, Pseudoduganella, Mokoshia gen. nov. and Zemynaea gen. nov. using orthogonal and non-orthogonal genome-based approaches.</title>
        <authorList>
            <person name="Bowman J.P."/>
        </authorList>
    </citation>
    <scope>NUCLEOTIDE SEQUENCE [LARGE SCALE GENOMIC DNA]</scope>
    <source>
        <strain evidence="4 5">JCM 31661</strain>
    </source>
</reference>
<dbReference type="InterPro" id="IPR004046">
    <property type="entry name" value="GST_C"/>
</dbReference>
<dbReference type="Pfam" id="PF00043">
    <property type="entry name" value="GST_C"/>
    <property type="match status" value="1"/>
</dbReference>
<dbReference type="Pfam" id="PF02798">
    <property type="entry name" value="GST_N"/>
    <property type="match status" value="1"/>
</dbReference>
<accession>A0ABT2AJV3</accession>
<dbReference type="SFLD" id="SFLDS00019">
    <property type="entry name" value="Glutathione_Transferase_(cytos"/>
    <property type="match status" value="1"/>
</dbReference>
<dbReference type="InterPro" id="IPR010987">
    <property type="entry name" value="Glutathione-S-Trfase_C-like"/>
</dbReference>
<dbReference type="EMBL" id="JANUHA010000005">
    <property type="protein sequence ID" value="MCS0596485.1"/>
    <property type="molecule type" value="Genomic_DNA"/>
</dbReference>
<dbReference type="Proteomes" id="UP001206572">
    <property type="component" value="Unassembled WGS sequence"/>
</dbReference>
<dbReference type="SUPFAM" id="SSF52833">
    <property type="entry name" value="Thioredoxin-like"/>
    <property type="match status" value="1"/>
</dbReference>
<dbReference type="InterPro" id="IPR036282">
    <property type="entry name" value="Glutathione-S-Trfase_C_sf"/>
</dbReference>
<proteinExistence type="inferred from homology"/>
<sequence length="204" mass="23280">MYTAYIAGTPNGKKIPIALEELGLDYRLRHVDLGAGEQHQPDFVRLSPNHKIPVLVDEDTGLSLFESCAILYHLACATGRLIPADTQGRELVLQWLFLQAASTGPMLGQLWWFRHAAPAPNPQALERYTREALRIHAVLEQRLSESPWVAAQEYTVADIAWYTWMETHAELGIDLQAYPRIKDWLDRIAARPALREALRRMEER</sequence>
<dbReference type="PROSITE" id="PS50404">
    <property type="entry name" value="GST_NTER"/>
    <property type="match status" value="1"/>
</dbReference>
<dbReference type="Gene3D" id="3.40.30.10">
    <property type="entry name" value="Glutaredoxin"/>
    <property type="match status" value="1"/>
</dbReference>
<dbReference type="InterPro" id="IPR004045">
    <property type="entry name" value="Glutathione_S-Trfase_N"/>
</dbReference>
<feature type="domain" description="GST C-terminal" evidence="3">
    <location>
        <begin position="85"/>
        <end position="204"/>
    </location>
</feature>
<dbReference type="InterPro" id="IPR036249">
    <property type="entry name" value="Thioredoxin-like_sf"/>
</dbReference>
<gene>
    <name evidence="4" type="ORF">NX780_08985</name>
</gene>
<dbReference type="PANTHER" id="PTHR44051:SF8">
    <property type="entry name" value="GLUTATHIONE S-TRANSFERASE GSTA"/>
    <property type="match status" value="1"/>
</dbReference>
<dbReference type="SFLD" id="SFLDG00358">
    <property type="entry name" value="Main_(cytGST)"/>
    <property type="match status" value="1"/>
</dbReference>
<dbReference type="PANTHER" id="PTHR44051">
    <property type="entry name" value="GLUTATHIONE S-TRANSFERASE-RELATED"/>
    <property type="match status" value="1"/>
</dbReference>
<dbReference type="RefSeq" id="WP_258827525.1">
    <property type="nucleotide sequence ID" value="NZ_JANUHA010000005.1"/>
</dbReference>
<comment type="caution">
    <text evidence="4">The sequence shown here is derived from an EMBL/GenBank/DDBJ whole genome shotgun (WGS) entry which is preliminary data.</text>
</comment>
<evidence type="ECO:0000313" key="5">
    <source>
        <dbReference type="Proteomes" id="UP001206572"/>
    </source>
</evidence>
<dbReference type="Gene3D" id="1.20.1050.10">
    <property type="match status" value="1"/>
</dbReference>
<dbReference type="SUPFAM" id="SSF47616">
    <property type="entry name" value="GST C-terminal domain-like"/>
    <property type="match status" value="1"/>
</dbReference>
<name>A0ABT2AJV3_9BURK</name>
<dbReference type="PROSITE" id="PS50405">
    <property type="entry name" value="GST_CTER"/>
    <property type="match status" value="1"/>
</dbReference>